<evidence type="ECO:0000313" key="2">
    <source>
        <dbReference type="Proteomes" id="UP001060085"/>
    </source>
</evidence>
<dbReference type="Proteomes" id="UP001060085">
    <property type="component" value="Linkage Group LG03"/>
</dbReference>
<comment type="caution">
    <text evidence="1">The sequence shown here is derived from an EMBL/GenBank/DDBJ whole genome shotgun (WGS) entry which is preliminary data.</text>
</comment>
<dbReference type="EMBL" id="CM044703">
    <property type="protein sequence ID" value="KAI5670945.1"/>
    <property type="molecule type" value="Genomic_DNA"/>
</dbReference>
<keyword evidence="2" id="KW-1185">Reference proteome</keyword>
<proteinExistence type="predicted"/>
<gene>
    <name evidence="1" type="ORF">M9H77_11309</name>
</gene>
<sequence>MQPKKPIRRKVASNEVIELAGGSNLESKSQGNFGVNQGPKEGADQVGEGTGSPINVSTLQDKLNDIPNPFVGSNLTGSAHETGQPSGAKKGVKVSTKTFLVGEPKRKPPNRQHIMVPELLSLLLRWARLEQLELALSRS</sequence>
<name>A0ACC0BE88_CATRO</name>
<organism evidence="1 2">
    <name type="scientific">Catharanthus roseus</name>
    <name type="common">Madagascar periwinkle</name>
    <name type="synonym">Vinca rosea</name>
    <dbReference type="NCBI Taxonomy" id="4058"/>
    <lineage>
        <taxon>Eukaryota</taxon>
        <taxon>Viridiplantae</taxon>
        <taxon>Streptophyta</taxon>
        <taxon>Embryophyta</taxon>
        <taxon>Tracheophyta</taxon>
        <taxon>Spermatophyta</taxon>
        <taxon>Magnoliopsida</taxon>
        <taxon>eudicotyledons</taxon>
        <taxon>Gunneridae</taxon>
        <taxon>Pentapetalae</taxon>
        <taxon>asterids</taxon>
        <taxon>lamiids</taxon>
        <taxon>Gentianales</taxon>
        <taxon>Apocynaceae</taxon>
        <taxon>Rauvolfioideae</taxon>
        <taxon>Vinceae</taxon>
        <taxon>Catharanthinae</taxon>
        <taxon>Catharanthus</taxon>
    </lineage>
</organism>
<protein>
    <submittedName>
        <fullName evidence="1">Uncharacterized protein</fullName>
    </submittedName>
</protein>
<accession>A0ACC0BE88</accession>
<reference evidence="2" key="1">
    <citation type="journal article" date="2023" name="Nat. Plants">
        <title>Single-cell RNA sequencing provides a high-resolution roadmap for understanding the multicellular compartmentation of specialized metabolism.</title>
        <authorList>
            <person name="Sun S."/>
            <person name="Shen X."/>
            <person name="Li Y."/>
            <person name="Li Y."/>
            <person name="Wang S."/>
            <person name="Li R."/>
            <person name="Zhang H."/>
            <person name="Shen G."/>
            <person name="Guo B."/>
            <person name="Wei J."/>
            <person name="Xu J."/>
            <person name="St-Pierre B."/>
            <person name="Chen S."/>
            <person name="Sun C."/>
        </authorList>
    </citation>
    <scope>NUCLEOTIDE SEQUENCE [LARGE SCALE GENOMIC DNA]</scope>
</reference>
<evidence type="ECO:0000313" key="1">
    <source>
        <dbReference type="EMBL" id="KAI5670945.1"/>
    </source>
</evidence>